<evidence type="ECO:0000259" key="2">
    <source>
        <dbReference type="Pfam" id="PF25045"/>
    </source>
</evidence>
<proteinExistence type="predicted"/>
<sequence>MEKPVDEKCKLNSEDGEDEEEKDEDESAAKHPFEALKEYRQQMNLPETKLVVMAMTSTEFTIADPSDLGMLDVCGLDEHHDFSFSRTAFKTSSSIVWSSILVERPTSKSIFLEERK</sequence>
<dbReference type="GO" id="GO:1990904">
    <property type="term" value="C:ribonucleoprotein complex"/>
    <property type="evidence" value="ECO:0007669"/>
    <property type="project" value="TreeGrafter"/>
</dbReference>
<dbReference type="GO" id="GO:0003723">
    <property type="term" value="F:RNA binding"/>
    <property type="evidence" value="ECO:0007669"/>
    <property type="project" value="InterPro"/>
</dbReference>
<organism evidence="3 4">
    <name type="scientific">Ditylenchus dipsaci</name>
    <dbReference type="NCBI Taxonomy" id="166011"/>
    <lineage>
        <taxon>Eukaryota</taxon>
        <taxon>Metazoa</taxon>
        <taxon>Ecdysozoa</taxon>
        <taxon>Nematoda</taxon>
        <taxon>Chromadorea</taxon>
        <taxon>Rhabditida</taxon>
        <taxon>Tylenchina</taxon>
        <taxon>Tylenchomorpha</taxon>
        <taxon>Sphaerularioidea</taxon>
        <taxon>Anguinidae</taxon>
        <taxon>Anguininae</taxon>
        <taxon>Ditylenchus</taxon>
    </lineage>
</organism>
<feature type="compositionally biased region" description="Acidic residues" evidence="1">
    <location>
        <begin position="14"/>
        <end position="26"/>
    </location>
</feature>
<dbReference type="InterPro" id="IPR056800">
    <property type="entry name" value="vWA_Ro60"/>
</dbReference>
<evidence type="ECO:0000313" key="3">
    <source>
        <dbReference type="Proteomes" id="UP000887574"/>
    </source>
</evidence>
<evidence type="ECO:0000313" key="4">
    <source>
        <dbReference type="WBParaSite" id="jg2385"/>
    </source>
</evidence>
<accession>A0A915DUM4</accession>
<dbReference type="WBParaSite" id="jg2385">
    <property type="protein sequence ID" value="jg2385"/>
    <property type="gene ID" value="jg2385"/>
</dbReference>
<dbReference type="InterPro" id="IPR040322">
    <property type="entry name" value="TROVE2"/>
</dbReference>
<keyword evidence="3" id="KW-1185">Reference proteome</keyword>
<dbReference type="InterPro" id="IPR036465">
    <property type="entry name" value="vWFA_dom_sf"/>
</dbReference>
<reference evidence="4" key="1">
    <citation type="submission" date="2022-11" db="UniProtKB">
        <authorList>
            <consortium name="WormBaseParasite"/>
        </authorList>
    </citation>
    <scope>IDENTIFICATION</scope>
</reference>
<feature type="domain" description="RNA-binding protein RO60 vWA" evidence="2">
    <location>
        <begin position="27"/>
        <end position="79"/>
    </location>
</feature>
<dbReference type="Proteomes" id="UP000887574">
    <property type="component" value="Unplaced"/>
</dbReference>
<feature type="compositionally biased region" description="Basic and acidic residues" evidence="1">
    <location>
        <begin position="1"/>
        <end position="13"/>
    </location>
</feature>
<protein>
    <recommendedName>
        <fullName evidence="2">RNA-binding protein RO60 vWA domain-containing protein</fullName>
    </recommendedName>
</protein>
<feature type="region of interest" description="Disordered" evidence="1">
    <location>
        <begin position="1"/>
        <end position="32"/>
    </location>
</feature>
<dbReference type="Gene3D" id="3.40.50.410">
    <property type="entry name" value="von Willebrand factor, type A domain"/>
    <property type="match status" value="1"/>
</dbReference>
<name>A0A915DUM4_9BILA</name>
<evidence type="ECO:0000256" key="1">
    <source>
        <dbReference type="SAM" id="MobiDB-lite"/>
    </source>
</evidence>
<dbReference type="PANTHER" id="PTHR14202:SF0">
    <property type="entry name" value="RNA-BINDING PROTEIN RO60"/>
    <property type="match status" value="1"/>
</dbReference>
<dbReference type="Pfam" id="PF25045">
    <property type="entry name" value="vWA_Ro60"/>
    <property type="match status" value="1"/>
</dbReference>
<dbReference type="PANTHER" id="PTHR14202">
    <property type="entry name" value="60 KDA RIBONUCLEOPROTEIN SSA/RO"/>
    <property type="match status" value="1"/>
</dbReference>
<dbReference type="AlphaFoldDB" id="A0A915DUM4"/>